<evidence type="ECO:0000313" key="10">
    <source>
        <dbReference type="Proteomes" id="UP000249555"/>
    </source>
</evidence>
<evidence type="ECO:0000256" key="7">
    <source>
        <dbReference type="SAM" id="SignalP"/>
    </source>
</evidence>
<feature type="compositionally biased region" description="Polar residues" evidence="6">
    <location>
        <begin position="37"/>
        <end position="51"/>
    </location>
</feature>
<dbReference type="AlphaFoldDB" id="A0A2W4YHE1"/>
<feature type="domain" description="BON" evidence="8">
    <location>
        <begin position="49"/>
        <end position="118"/>
    </location>
</feature>
<keyword evidence="4" id="KW-0574">Periplasm</keyword>
<evidence type="ECO:0000259" key="8">
    <source>
        <dbReference type="PROSITE" id="PS50914"/>
    </source>
</evidence>
<keyword evidence="3" id="KW-0677">Repeat</keyword>
<evidence type="ECO:0000256" key="4">
    <source>
        <dbReference type="ARBA" id="ARBA00022764"/>
    </source>
</evidence>
<dbReference type="Proteomes" id="UP000249555">
    <property type="component" value="Unassembled WGS sequence"/>
</dbReference>
<organism evidence="9 10">
    <name type="scientific">Sphingomonas taxi</name>
    <dbReference type="NCBI Taxonomy" id="1549858"/>
    <lineage>
        <taxon>Bacteria</taxon>
        <taxon>Pseudomonadati</taxon>
        <taxon>Pseudomonadota</taxon>
        <taxon>Alphaproteobacteria</taxon>
        <taxon>Sphingomonadales</taxon>
        <taxon>Sphingomonadaceae</taxon>
        <taxon>Sphingomonas</taxon>
    </lineage>
</organism>
<dbReference type="InterPro" id="IPR051686">
    <property type="entry name" value="Lipoprotein_DolP"/>
</dbReference>
<dbReference type="InterPro" id="IPR014004">
    <property type="entry name" value="Transpt-assoc_nodulatn_dom_bac"/>
</dbReference>
<comment type="caution">
    <text evidence="9">The sequence shown here is derived from an EMBL/GenBank/DDBJ whole genome shotgun (WGS) entry which is preliminary data.</text>
</comment>
<comment type="subcellular location">
    <subcellularLocation>
        <location evidence="1">Periplasm</location>
    </subcellularLocation>
</comment>
<dbReference type="PANTHER" id="PTHR34606">
    <property type="entry name" value="BON DOMAIN-CONTAINING PROTEIN"/>
    <property type="match status" value="1"/>
</dbReference>
<evidence type="ECO:0000256" key="1">
    <source>
        <dbReference type="ARBA" id="ARBA00004418"/>
    </source>
</evidence>
<dbReference type="Gene3D" id="3.30.1340.30">
    <property type="match status" value="1"/>
</dbReference>
<sequence>MNTTKLSKTLIASAMAGALVLAGAAAAQETADRSERTTAANTESNQPMSDTWITTKVKAGLLAESDVSGLDISVETANGTVSLSGDVDSQAQIDRATAIARDIEGVRAVDAKQLKVAANR</sequence>
<dbReference type="FunFam" id="3.30.1340.30:FF:000001">
    <property type="entry name" value="Molecular chaperone OsmY"/>
    <property type="match status" value="1"/>
</dbReference>
<evidence type="ECO:0000256" key="2">
    <source>
        <dbReference type="ARBA" id="ARBA00022729"/>
    </source>
</evidence>
<dbReference type="Pfam" id="PF04972">
    <property type="entry name" value="BON"/>
    <property type="match status" value="1"/>
</dbReference>
<dbReference type="PANTHER" id="PTHR34606:SF15">
    <property type="entry name" value="BON DOMAIN-CONTAINING PROTEIN"/>
    <property type="match status" value="1"/>
</dbReference>
<protein>
    <recommendedName>
        <fullName evidence="5">Osmotically-inducible protein Y</fullName>
    </recommendedName>
</protein>
<name>A0A2W4YHE1_9SPHN</name>
<feature type="signal peptide" evidence="7">
    <location>
        <begin position="1"/>
        <end position="27"/>
    </location>
</feature>
<accession>A0A2W4YHE1</accession>
<proteinExistence type="predicted"/>
<dbReference type="InterPro" id="IPR007055">
    <property type="entry name" value="BON_dom"/>
</dbReference>
<evidence type="ECO:0000256" key="5">
    <source>
        <dbReference type="ARBA" id="ARBA00070588"/>
    </source>
</evidence>
<feature type="region of interest" description="Disordered" evidence="6">
    <location>
        <begin position="31"/>
        <end position="51"/>
    </location>
</feature>
<feature type="chain" id="PRO_5015994610" description="Osmotically-inducible protein Y" evidence="7">
    <location>
        <begin position="28"/>
        <end position="120"/>
    </location>
</feature>
<keyword evidence="2 7" id="KW-0732">Signal</keyword>
<evidence type="ECO:0000313" key="9">
    <source>
        <dbReference type="EMBL" id="PZO68984.1"/>
    </source>
</evidence>
<dbReference type="EMBL" id="QFMX01000192">
    <property type="protein sequence ID" value="PZO68984.1"/>
    <property type="molecule type" value="Genomic_DNA"/>
</dbReference>
<gene>
    <name evidence="9" type="ORF">DI640_15590</name>
</gene>
<evidence type="ECO:0000256" key="6">
    <source>
        <dbReference type="SAM" id="MobiDB-lite"/>
    </source>
</evidence>
<dbReference type="SMART" id="SM00749">
    <property type="entry name" value="BON"/>
    <property type="match status" value="1"/>
</dbReference>
<dbReference type="PROSITE" id="PS50914">
    <property type="entry name" value="BON"/>
    <property type="match status" value="1"/>
</dbReference>
<evidence type="ECO:0000256" key="3">
    <source>
        <dbReference type="ARBA" id="ARBA00022737"/>
    </source>
</evidence>
<reference evidence="9 10" key="1">
    <citation type="submission" date="2017-08" db="EMBL/GenBank/DDBJ databases">
        <title>Infants hospitalized years apart are colonized by the same room-sourced microbial strains.</title>
        <authorList>
            <person name="Brooks B."/>
            <person name="Olm M.R."/>
            <person name="Firek B.A."/>
            <person name="Baker R."/>
            <person name="Thomas B.C."/>
            <person name="Morowitz M.J."/>
            <person name="Banfield J.F."/>
        </authorList>
    </citation>
    <scope>NUCLEOTIDE SEQUENCE [LARGE SCALE GENOMIC DNA]</scope>
    <source>
        <strain evidence="9">S2_018_000_R3_119</strain>
    </source>
</reference>
<dbReference type="GO" id="GO:0042597">
    <property type="term" value="C:periplasmic space"/>
    <property type="evidence" value="ECO:0007669"/>
    <property type="project" value="UniProtKB-SubCell"/>
</dbReference>